<dbReference type="SUPFAM" id="SSF53850">
    <property type="entry name" value="Periplasmic binding protein-like II"/>
    <property type="match status" value="1"/>
</dbReference>
<dbReference type="CDD" id="cd13635">
    <property type="entry name" value="PBP2_Ttha1568_Mqnd"/>
    <property type="match status" value="1"/>
</dbReference>
<dbReference type="EC" id="4.1.99.29" evidence="4"/>
<comment type="similarity">
    <text evidence="4">Belongs to the MqnA/MqnD family. MqnD subfamily.</text>
</comment>
<protein>
    <recommendedName>
        <fullName evidence="4">1,4-dihydroxy-6-naphtoate synthase</fullName>
        <ecNumber evidence="4">4.1.99.29</ecNumber>
    </recommendedName>
    <alternativeName>
        <fullName evidence="4">Menaquinone biosynthetic enzyme MqnD</fullName>
    </alternativeName>
</protein>
<gene>
    <name evidence="4" type="primary">mqnD</name>
    <name evidence="5" type="ORF">C0186_02400</name>
</gene>
<evidence type="ECO:0000256" key="2">
    <source>
        <dbReference type="ARBA" id="ARBA00022428"/>
    </source>
</evidence>
<evidence type="ECO:0000256" key="1">
    <source>
        <dbReference type="ARBA" id="ARBA00004863"/>
    </source>
</evidence>
<comment type="caution">
    <text evidence="5">The sequence shown here is derived from an EMBL/GenBank/DDBJ whole genome shotgun (WGS) entry which is preliminary data.</text>
</comment>
<dbReference type="InterPro" id="IPR003773">
    <property type="entry name" value="Menaquinone_biosynth"/>
</dbReference>
<dbReference type="GO" id="GO:0009234">
    <property type="term" value="P:menaquinone biosynthetic process"/>
    <property type="evidence" value="ECO:0007669"/>
    <property type="project" value="UniProtKB-UniRule"/>
</dbReference>
<dbReference type="Proteomes" id="UP000242288">
    <property type="component" value="Unassembled WGS sequence"/>
</dbReference>
<dbReference type="Gene3D" id="3.40.190.10">
    <property type="entry name" value="Periplasmic binding protein-like II"/>
    <property type="match status" value="2"/>
</dbReference>
<evidence type="ECO:0000313" key="5">
    <source>
        <dbReference type="EMBL" id="PMP71988.1"/>
    </source>
</evidence>
<keyword evidence="2 4" id="KW-0474">Menaquinone biosynthesis</keyword>
<accession>A0A2J6WNQ3</accession>
<feature type="binding site" evidence="4">
    <location>
        <begin position="107"/>
        <end position="108"/>
    </location>
    <ligand>
        <name>substrate</name>
    </ligand>
</feature>
<evidence type="ECO:0000256" key="4">
    <source>
        <dbReference type="HAMAP-Rule" id="MF_00996"/>
    </source>
</evidence>
<dbReference type="AlphaFoldDB" id="A0A2J6WNQ3"/>
<evidence type="ECO:0000256" key="3">
    <source>
        <dbReference type="ARBA" id="ARBA00023239"/>
    </source>
</evidence>
<dbReference type="GO" id="GO:0016830">
    <property type="term" value="F:carbon-carbon lyase activity"/>
    <property type="evidence" value="ECO:0007669"/>
    <property type="project" value="UniProtKB-UniRule"/>
</dbReference>
<feature type="active site" description="Proton acceptor" evidence="4">
    <location>
        <position position="151"/>
    </location>
</feature>
<dbReference type="HAMAP" id="MF_00996">
    <property type="entry name" value="MqnD"/>
    <property type="match status" value="1"/>
</dbReference>
<feature type="binding site" evidence="4">
    <location>
        <begin position="54"/>
        <end position="56"/>
    </location>
    <ligand>
        <name>substrate</name>
    </ligand>
</feature>
<dbReference type="PANTHER" id="PTHR37167:SF1">
    <property type="entry name" value="1,4-DIHYDROXY-6-NAPHTOATE SYNTHASE"/>
    <property type="match status" value="1"/>
</dbReference>
<comment type="catalytic activity">
    <reaction evidence="4">
        <text>cyclic dehypoxanthinylfutalosinate = 1,4-dihydroxy-6-naphthoate + dihydroxyacetone</text>
        <dbReference type="Rhea" id="RHEA:33087"/>
        <dbReference type="ChEBI" id="CHEBI:16016"/>
        <dbReference type="ChEBI" id="CHEBI:64254"/>
        <dbReference type="ChEBI" id="CHEBI:64270"/>
        <dbReference type="EC" id="4.1.99.29"/>
    </reaction>
</comment>
<comment type="pathway">
    <text evidence="1 4">Quinol/quinone metabolism; menaquinone biosynthesis.</text>
</comment>
<sequence length="268" mass="30843">MLKFGISPCPNDTFIFFGIIEKKVNTQGLNFDFVIEDVETLNSLCLEKALDISKISSHAFYYLKEDYEVIPSGGALSEQGPVVITKNPEKLKNLSTIKLALPGRFTTASLLMWFYWQKNFTDKKYMVEFMPFYEIIDKVTEQKADLGVLIHEGRFIYSLKGLHLVADLGEFWIKECSLPIPLGCIVCKKSLSIKETVNRIIKESLHYAYCHFDEAVKFTKKYSQELNEEVIKMHIQTYVNEFSFDMGQKGIMAINELIKKIPEDGIWS</sequence>
<dbReference type="InterPro" id="IPR030869">
    <property type="entry name" value="MqnD"/>
</dbReference>
<proteinExistence type="inferred from homology"/>
<name>A0A2J6WNQ3_9BACT</name>
<dbReference type="UniPathway" id="UPA00079"/>
<dbReference type="PANTHER" id="PTHR37167">
    <property type="entry name" value="1,4-DIHYDROXY-6-NAPHTOATE SYNTHASE"/>
    <property type="match status" value="1"/>
</dbReference>
<reference evidence="5 6" key="1">
    <citation type="submission" date="2018-01" db="EMBL/GenBank/DDBJ databases">
        <title>Metagenomic assembled genomes from two thermal pools in the Uzon Caldera, Kamchatka, Russia.</title>
        <authorList>
            <person name="Wilkins L."/>
            <person name="Ettinger C."/>
        </authorList>
    </citation>
    <scope>NUCLEOTIDE SEQUENCE [LARGE SCALE GENOMIC DNA]</scope>
    <source>
        <strain evidence="5">ZAV-04</strain>
    </source>
</reference>
<keyword evidence="3 4" id="KW-0456">Lyase</keyword>
<evidence type="ECO:0000313" key="6">
    <source>
        <dbReference type="Proteomes" id="UP000242288"/>
    </source>
</evidence>
<dbReference type="Pfam" id="PF02621">
    <property type="entry name" value="VitK2_biosynth"/>
    <property type="match status" value="1"/>
</dbReference>
<organism evidence="5 6">
    <name type="scientific">Thermodesulfovibrio aggregans</name>
    <dbReference type="NCBI Taxonomy" id="86166"/>
    <lineage>
        <taxon>Bacteria</taxon>
        <taxon>Pseudomonadati</taxon>
        <taxon>Nitrospirota</taxon>
        <taxon>Thermodesulfovibrionia</taxon>
        <taxon>Thermodesulfovibrionales</taxon>
        <taxon>Thermodesulfovibrionaceae</taxon>
        <taxon>Thermodesulfovibrio</taxon>
    </lineage>
</organism>
<comment type="function">
    <text evidence="4">Catalyzes the conversion of cyclic dehypoxanthine futalosine (cyclic DHFL) into 1,4-dihydroxy-6-naphthoate, a step in the biosynthesis of menaquinone (MK, vitamin K2).</text>
</comment>
<dbReference type="EMBL" id="PNIO01000018">
    <property type="protein sequence ID" value="PMP71988.1"/>
    <property type="molecule type" value="Genomic_DNA"/>
</dbReference>